<evidence type="ECO:0000313" key="2">
    <source>
        <dbReference type="EMBL" id="NGO70753.1"/>
    </source>
</evidence>
<gene>
    <name evidence="2" type="ORF">G5C65_20835</name>
</gene>
<protein>
    <submittedName>
        <fullName evidence="2">Uncharacterized protein</fullName>
    </submittedName>
</protein>
<feature type="region of interest" description="Disordered" evidence="1">
    <location>
        <begin position="78"/>
        <end position="111"/>
    </location>
</feature>
<feature type="compositionally biased region" description="Basic and acidic residues" evidence="1">
    <location>
        <begin position="99"/>
        <end position="111"/>
    </location>
</feature>
<keyword evidence="3" id="KW-1185">Reference proteome</keyword>
<evidence type="ECO:0000313" key="3">
    <source>
        <dbReference type="Proteomes" id="UP000477722"/>
    </source>
</evidence>
<organism evidence="2 3">
    <name type="scientific">Streptomyces boncukensis</name>
    <dbReference type="NCBI Taxonomy" id="2711219"/>
    <lineage>
        <taxon>Bacteria</taxon>
        <taxon>Bacillati</taxon>
        <taxon>Actinomycetota</taxon>
        <taxon>Actinomycetes</taxon>
        <taxon>Kitasatosporales</taxon>
        <taxon>Streptomycetaceae</taxon>
        <taxon>Streptomyces</taxon>
    </lineage>
</organism>
<reference evidence="2 3" key="1">
    <citation type="submission" date="2020-02" db="EMBL/GenBank/DDBJ databases">
        <title>Whole-genome analyses of novel actinobacteria.</title>
        <authorList>
            <person name="Sahin N."/>
            <person name="Tatar D."/>
        </authorList>
    </citation>
    <scope>NUCLEOTIDE SEQUENCE [LARGE SCALE GENOMIC DNA]</scope>
    <source>
        <strain evidence="2 3">SB3404</strain>
    </source>
</reference>
<name>A0A6G4X0H6_9ACTN</name>
<accession>A0A6G4X0H6</accession>
<comment type="caution">
    <text evidence="2">The sequence shown here is derived from an EMBL/GenBank/DDBJ whole genome shotgun (WGS) entry which is preliminary data.</text>
</comment>
<proteinExistence type="predicted"/>
<sequence>MSAGGGVRSREAVHGDVNLALVLAERHPGAEAGAWVLGRLRADVAALLPDAEKAAGQPAVERRKVGLSSVAFARRLLVHGAAPTRPPPGSAQAGRRRPGIPEHGVHRGEWR</sequence>
<dbReference type="AlphaFoldDB" id="A0A6G4X0H6"/>
<evidence type="ECO:0000256" key="1">
    <source>
        <dbReference type="SAM" id="MobiDB-lite"/>
    </source>
</evidence>
<dbReference type="EMBL" id="JAAKZZ010000228">
    <property type="protein sequence ID" value="NGO70753.1"/>
    <property type="molecule type" value="Genomic_DNA"/>
</dbReference>
<dbReference type="RefSeq" id="WP_165300408.1">
    <property type="nucleotide sequence ID" value="NZ_JAAKZZ010000228.1"/>
</dbReference>
<dbReference type="Proteomes" id="UP000477722">
    <property type="component" value="Unassembled WGS sequence"/>
</dbReference>